<sequence>MSLIEEIEAQENTEIHVKCIHIDASSYGNDPIKLEDGFFFALVTNGTALLGDLYQSYTIRKGDLFLQTPSMSSVLQGRRNDFQLICIYMAPDYFDGLSHGQPLYNQLSKYLGKNCLPILHLEMPHFRYLQKTMQLFSEELDLFHLYKNGIIRNLCNLLSLQMTDILCQRTEEDTSTYVKRSNEIFLKFRRLLTSNYRKHHNIQFYADKLNISTTYLSRIVKRITGRTVYSHISELICVEAKRLLECSDKDVKEISDWLGFSDQSVFGKFFLKRTGLSPMKYRTMRLGN</sequence>
<proteinExistence type="predicted"/>
<keyword evidence="6" id="KW-1185">Reference proteome</keyword>
<evidence type="ECO:0000256" key="1">
    <source>
        <dbReference type="ARBA" id="ARBA00023015"/>
    </source>
</evidence>
<evidence type="ECO:0000313" key="6">
    <source>
        <dbReference type="Proteomes" id="UP001165444"/>
    </source>
</evidence>
<dbReference type="Pfam" id="PF12833">
    <property type="entry name" value="HTH_18"/>
    <property type="match status" value="1"/>
</dbReference>
<dbReference type="SMART" id="SM00342">
    <property type="entry name" value="HTH_ARAC"/>
    <property type="match status" value="1"/>
</dbReference>
<keyword evidence="2" id="KW-0238">DNA-binding</keyword>
<gene>
    <name evidence="5" type="ORF">MUN53_02260</name>
</gene>
<evidence type="ECO:0000256" key="2">
    <source>
        <dbReference type="ARBA" id="ARBA00023125"/>
    </source>
</evidence>
<dbReference type="RefSeq" id="WP_243323260.1">
    <property type="nucleotide sequence ID" value="NZ_JAKZMM010000004.1"/>
</dbReference>
<dbReference type="SUPFAM" id="SSF46689">
    <property type="entry name" value="Homeodomain-like"/>
    <property type="match status" value="1"/>
</dbReference>
<dbReference type="EMBL" id="JAKZMM010000004">
    <property type="protein sequence ID" value="MCJ2379448.1"/>
    <property type="molecule type" value="Genomic_DNA"/>
</dbReference>
<dbReference type="PANTHER" id="PTHR43280:SF32">
    <property type="entry name" value="TRANSCRIPTIONAL REGULATORY PROTEIN"/>
    <property type="match status" value="1"/>
</dbReference>
<dbReference type="InterPro" id="IPR018060">
    <property type="entry name" value="HTH_AraC"/>
</dbReference>
<evidence type="ECO:0000313" key="5">
    <source>
        <dbReference type="EMBL" id="MCJ2379448.1"/>
    </source>
</evidence>
<evidence type="ECO:0000259" key="4">
    <source>
        <dbReference type="PROSITE" id="PS01124"/>
    </source>
</evidence>
<dbReference type="Gene3D" id="1.10.10.60">
    <property type="entry name" value="Homeodomain-like"/>
    <property type="match status" value="1"/>
</dbReference>
<keyword evidence="1" id="KW-0805">Transcription regulation</keyword>
<feature type="domain" description="HTH araC/xylS-type" evidence="4">
    <location>
        <begin position="186"/>
        <end position="284"/>
    </location>
</feature>
<keyword evidence="3" id="KW-0804">Transcription</keyword>
<accession>A0ABT0BXF0</accession>
<dbReference type="InterPro" id="IPR009057">
    <property type="entry name" value="Homeodomain-like_sf"/>
</dbReference>
<name>A0ABT0BXF0_9BACT</name>
<comment type="caution">
    <text evidence="5">The sequence shown here is derived from an EMBL/GenBank/DDBJ whole genome shotgun (WGS) entry which is preliminary data.</text>
</comment>
<dbReference type="PANTHER" id="PTHR43280">
    <property type="entry name" value="ARAC-FAMILY TRANSCRIPTIONAL REGULATOR"/>
    <property type="match status" value="1"/>
</dbReference>
<dbReference type="PROSITE" id="PS01124">
    <property type="entry name" value="HTH_ARAC_FAMILY_2"/>
    <property type="match status" value="1"/>
</dbReference>
<dbReference type="Proteomes" id="UP001165444">
    <property type="component" value="Unassembled WGS sequence"/>
</dbReference>
<organism evidence="5 6">
    <name type="scientific">Parabacteroides faecalis</name>
    <dbReference type="NCBI Taxonomy" id="2924040"/>
    <lineage>
        <taxon>Bacteria</taxon>
        <taxon>Pseudomonadati</taxon>
        <taxon>Bacteroidota</taxon>
        <taxon>Bacteroidia</taxon>
        <taxon>Bacteroidales</taxon>
        <taxon>Tannerellaceae</taxon>
        <taxon>Parabacteroides</taxon>
    </lineage>
</organism>
<protein>
    <submittedName>
        <fullName evidence="5">Helix-turn-helix domain-containing protein</fullName>
    </submittedName>
</protein>
<reference evidence="5 6" key="1">
    <citation type="submission" date="2022-03" db="EMBL/GenBank/DDBJ databases">
        <title>Parabacteroides sp. nov. isolated from swine feces.</title>
        <authorList>
            <person name="Bak J.E."/>
        </authorList>
    </citation>
    <scope>NUCLEOTIDE SEQUENCE [LARGE SCALE GENOMIC DNA]</scope>
    <source>
        <strain evidence="5 6">AGMB00274</strain>
    </source>
</reference>
<evidence type="ECO:0000256" key="3">
    <source>
        <dbReference type="ARBA" id="ARBA00023163"/>
    </source>
</evidence>